<dbReference type="Pfam" id="PF13456">
    <property type="entry name" value="RVT_3"/>
    <property type="match status" value="1"/>
</dbReference>
<reference evidence="2" key="1">
    <citation type="submission" date="2018-11" db="EMBL/GenBank/DDBJ databases">
        <authorList>
            <person name="Grassa J C."/>
        </authorList>
    </citation>
    <scope>NUCLEOTIDE SEQUENCE [LARGE SCALE GENOMIC DNA]</scope>
</reference>
<keyword evidence="3" id="KW-1185">Reference proteome</keyword>
<dbReference type="Pfam" id="PF00078">
    <property type="entry name" value="RVT_1"/>
    <property type="match status" value="1"/>
</dbReference>
<dbReference type="InterPro" id="IPR025836">
    <property type="entry name" value="Zn_knuckle_CX2CX4HX4C"/>
</dbReference>
<dbReference type="Pfam" id="PF14392">
    <property type="entry name" value="zf-CCHC_4"/>
    <property type="match status" value="1"/>
</dbReference>
<dbReference type="InterPro" id="IPR036691">
    <property type="entry name" value="Endo/exonu/phosph_ase_sf"/>
</dbReference>
<dbReference type="PROSITE" id="PS50878">
    <property type="entry name" value="RT_POL"/>
    <property type="match status" value="1"/>
</dbReference>
<dbReference type="Gene3D" id="3.30.420.10">
    <property type="entry name" value="Ribonuclease H-like superfamily/Ribonuclease H"/>
    <property type="match status" value="1"/>
</dbReference>
<dbReference type="SUPFAM" id="SSF56219">
    <property type="entry name" value="DNase I-like"/>
    <property type="match status" value="1"/>
</dbReference>
<dbReference type="Pfam" id="PF13966">
    <property type="entry name" value="zf-RVT"/>
    <property type="match status" value="1"/>
</dbReference>
<accession>A0A803PI32</accession>
<dbReference type="InterPro" id="IPR025558">
    <property type="entry name" value="DUF4283"/>
</dbReference>
<dbReference type="GO" id="GO:0004523">
    <property type="term" value="F:RNA-DNA hybrid ribonuclease activity"/>
    <property type="evidence" value="ECO:0007669"/>
    <property type="project" value="InterPro"/>
</dbReference>
<dbReference type="InterPro" id="IPR005135">
    <property type="entry name" value="Endo/exonuclease/phosphatase"/>
</dbReference>
<reference evidence="2" key="2">
    <citation type="submission" date="2021-03" db="UniProtKB">
        <authorList>
            <consortium name="EnsemblPlants"/>
        </authorList>
    </citation>
    <scope>IDENTIFICATION</scope>
</reference>
<dbReference type="InterPro" id="IPR012337">
    <property type="entry name" value="RNaseH-like_sf"/>
</dbReference>
<dbReference type="Pfam" id="PF03372">
    <property type="entry name" value="Exo_endo_phos"/>
    <property type="match status" value="1"/>
</dbReference>
<dbReference type="GO" id="GO:0003676">
    <property type="term" value="F:nucleic acid binding"/>
    <property type="evidence" value="ECO:0007669"/>
    <property type="project" value="InterPro"/>
</dbReference>
<dbReference type="SUPFAM" id="SSF56672">
    <property type="entry name" value="DNA/RNA polymerases"/>
    <property type="match status" value="1"/>
</dbReference>
<dbReference type="EnsemblPlants" id="evm.model.04.601">
    <property type="protein sequence ID" value="cds.evm.model.04.601"/>
    <property type="gene ID" value="evm.TU.04.601"/>
</dbReference>
<dbReference type="EMBL" id="UZAU01000365">
    <property type="status" value="NOT_ANNOTATED_CDS"/>
    <property type="molecule type" value="Genomic_DNA"/>
</dbReference>
<evidence type="ECO:0000313" key="3">
    <source>
        <dbReference type="Proteomes" id="UP000596661"/>
    </source>
</evidence>
<dbReference type="InterPro" id="IPR000477">
    <property type="entry name" value="RT_dom"/>
</dbReference>
<dbReference type="Pfam" id="PF14111">
    <property type="entry name" value="DUF4283"/>
    <property type="match status" value="1"/>
</dbReference>
<dbReference type="InterPro" id="IPR026960">
    <property type="entry name" value="RVT-Znf"/>
</dbReference>
<dbReference type="InterPro" id="IPR036397">
    <property type="entry name" value="RNaseH_sf"/>
</dbReference>
<dbReference type="InterPro" id="IPR002156">
    <property type="entry name" value="RNaseH_domain"/>
</dbReference>
<dbReference type="PANTHER" id="PTHR33116">
    <property type="entry name" value="REVERSE TRANSCRIPTASE ZINC-BINDING DOMAIN-CONTAINING PROTEIN-RELATED-RELATED"/>
    <property type="match status" value="1"/>
</dbReference>
<name>A0A803PI32_CANSA</name>
<dbReference type="PANTHER" id="PTHR33116:SF86">
    <property type="entry name" value="REVERSE TRANSCRIPTASE DOMAIN-CONTAINING PROTEIN"/>
    <property type="match status" value="1"/>
</dbReference>
<organism evidence="2 3">
    <name type="scientific">Cannabis sativa</name>
    <name type="common">Hemp</name>
    <name type="synonym">Marijuana</name>
    <dbReference type="NCBI Taxonomy" id="3483"/>
    <lineage>
        <taxon>Eukaryota</taxon>
        <taxon>Viridiplantae</taxon>
        <taxon>Streptophyta</taxon>
        <taxon>Embryophyta</taxon>
        <taxon>Tracheophyta</taxon>
        <taxon>Spermatophyta</taxon>
        <taxon>Magnoliopsida</taxon>
        <taxon>eudicotyledons</taxon>
        <taxon>Gunneridae</taxon>
        <taxon>Pentapetalae</taxon>
        <taxon>rosids</taxon>
        <taxon>fabids</taxon>
        <taxon>Rosales</taxon>
        <taxon>Cannabaceae</taxon>
        <taxon>Cannabis</taxon>
    </lineage>
</organism>
<dbReference type="Proteomes" id="UP000596661">
    <property type="component" value="Chromosome 4"/>
</dbReference>
<protein>
    <recommendedName>
        <fullName evidence="1">Reverse transcriptase domain-containing protein</fullName>
    </recommendedName>
</protein>
<evidence type="ECO:0000313" key="2">
    <source>
        <dbReference type="EnsemblPlants" id="cds.evm.model.04.601"/>
    </source>
</evidence>
<dbReference type="InterPro" id="IPR044730">
    <property type="entry name" value="RNase_H-like_dom_plant"/>
</dbReference>
<dbReference type="Gramene" id="evm.model.04.601">
    <property type="protein sequence ID" value="cds.evm.model.04.601"/>
    <property type="gene ID" value="evm.TU.04.601"/>
</dbReference>
<proteinExistence type="predicted"/>
<sequence length="1398" mass="158676">MASSSQPAVDLNEQYAQISLEDEEEGILIGGEEEGEELAFDDRWCLVGKFITGRTLDFDAMRHMMASLWQPGKGVYIRELDTNRYLFQFYHELNIQSVVDGSPWTFNKCPLVFHRLRKGEDPKVVQLHKMEFWVQLHDLKSGFMMEKVVKSAGDYVGGYVKSDPKNFNGLWRDYLRVRATIDVNKPLKRRMKICKENGEWIWANFKYEHLPTFCFVCGIIGHSERFCPKRFDQPIDQLSKPYGIGMKAQMRKKNYLIGAQWLRTGNEANGAVGEGGGARVSGAGGRNHVDLIQDGGVDHGQHIGEGQSQIKGGNVAYLNEEDLLLIIDNKRRRMGKEKVAVSGDKTHSKLDNEVDCYDDTAGSKNGLKQFIKDLVVQKRPNYLFLCETLAKKKVIERLRVAIGFDGALAVDSVGKSGGVALLWRVEEEVKVLEYGVSYIDVVISGSDQGHWRLTGLYGEPNRNLRKRTWDLLCELKSKSSLPWCIIGDLNNVTSHDDKRGGNPYPRWLLDGFNDTLAMCGLHDLELFGYPYTWERCRATVGNNDLFQYFSASVMAGQNQKLLEPVTDVEIRRALFQMHPDKSPGPDGMTPGFYQKCWNTVGNDIITLVQNFFVVGSFPRELNYTNIVLTPKKKHPEFMTDLRPISLCNVLYKIISKVLANRFKDVLPNVIYDNQSAFLPGPLISDNIMVAFEIMHYLKRKIAGKEGFMAIKLDMSKAYNRVEWSFIERMMLHMGFSSHWVQLIMFCVTTVTYNVTHGGHLMGPIIPGRGLRQGDPLSPYLFLICAEGFSSLLKHYERRHWLTGCHVARGAPMVSHMLFADDSYVFCKANEYESQNVIRLLNSYELASGQQVNFTKSSVFFSKNTTVAVRDRVCGVMRLSEASNDSFYSGLPCIMGRNKNAILSFLKEKMKKKIFSWETKFLSKAGKEILIKSVAQALPSYAMSVFVLTHEICSSLEGMMARFWWKSQSNSSKGVSWVSGKRLCQHKNFGGLGFRDLRDYNLSFLGKQGWRLLTMGDTLVGQIYKASILNDPWLAHDNNPYVVTTHPGLVDKQVVNLLSIGERSWDLEILNDMFEERDISLIRNIQLSNSRDVDSWYWNMESSGFYSVKSAYKFLQSSSGNWLFTQDDNGWKKLWQLSVPSKVQHFLWKACSGCLPTKVQLQTKHVNVDLICPLCNMDVETIFHVLLGCNFSNSCWFFAAATKPTGVYNDFAAWFFDLLENSLGEVVVETAMLCWSIWKTRKEVLWQGKSRSVLEVVQSARRVLNHWKIAKFQSPTAMYATGDSLTSNRWRKPDANTVKVNVDGAIFESQQKFGYGFIACDSQGKLLEAFSESRWGSVLPEIAEAIGIKEALSWIKTKAWEKVVVESDALVVVQAINSSVHMPSQFGLLVEDCRSILFS</sequence>
<dbReference type="InterPro" id="IPR043502">
    <property type="entry name" value="DNA/RNA_pol_sf"/>
</dbReference>
<dbReference type="CDD" id="cd06222">
    <property type="entry name" value="RNase_H_like"/>
    <property type="match status" value="1"/>
</dbReference>
<dbReference type="CDD" id="cd01650">
    <property type="entry name" value="RT_nLTR_like"/>
    <property type="match status" value="1"/>
</dbReference>
<feature type="domain" description="Reverse transcriptase" evidence="1">
    <location>
        <begin position="610"/>
        <end position="892"/>
    </location>
</feature>
<dbReference type="SUPFAM" id="SSF53098">
    <property type="entry name" value="Ribonuclease H-like"/>
    <property type="match status" value="1"/>
</dbReference>
<evidence type="ECO:0000259" key="1">
    <source>
        <dbReference type="PROSITE" id="PS50878"/>
    </source>
</evidence>
<dbReference type="Gene3D" id="3.60.10.10">
    <property type="entry name" value="Endonuclease/exonuclease/phosphatase"/>
    <property type="match status" value="1"/>
</dbReference>